<accession>A0A437RD43</accession>
<dbReference type="InterPro" id="IPR012469">
    <property type="entry name" value="DUF1688"/>
</dbReference>
<sequence length="430" mass="45761">MLSTAPDARHPLAALRDPGTIRARCAAVLRSVEADVSEHFRLDRGRLPAVAERVAALTLKRFPDLVIPYHSRWRHFEAGGADRKAALDERLAPRGALATARAHFDLTVVSVLLDAGAGPTWRYTEAGTGQVLQRSEGLGVASFHAFMNGIFSGTAEDPQRVDAAALQRLDASGLRAVFQSSPSNPVVGLEGRAGLLQRLGAALQDEATRGGGEARPALLFDRLTAGGTRTSVSAAEVLGEVLRVLGPIWTSGSRVQGLLAGDVWPHRWAGDATGDGAGSGTGALGPRKDPTTGGWVPFHKLSQWLSYSLLEPLQWAGVTVTGLDALTGLPEYRNGGLLLDAGVLVPRDPRALNKPWKPQDDFIIEWRALTVALLDEVAVLVRERLGKTAQELPLACVLEGGTWAAGREIAKELRPDGAPPLKIESDGTIF</sequence>
<reference evidence="1 2" key="1">
    <citation type="submission" date="2019-01" db="EMBL/GenBank/DDBJ databases">
        <authorList>
            <person name="Chen W.-M."/>
        </authorList>
    </citation>
    <scope>NUCLEOTIDE SEQUENCE [LARGE SCALE GENOMIC DNA]</scope>
    <source>
        <strain evidence="1 2">KYPY4</strain>
    </source>
</reference>
<evidence type="ECO:0000313" key="2">
    <source>
        <dbReference type="Proteomes" id="UP000285575"/>
    </source>
</evidence>
<dbReference type="EMBL" id="SACR01000005">
    <property type="protein sequence ID" value="RVU44679.1"/>
    <property type="molecule type" value="Genomic_DNA"/>
</dbReference>
<dbReference type="OrthoDB" id="9779699at2"/>
<proteinExistence type="predicted"/>
<name>A0A437RD43_9BURK</name>
<dbReference type="Pfam" id="PF07958">
    <property type="entry name" value="DUF1688"/>
    <property type="match status" value="1"/>
</dbReference>
<evidence type="ECO:0000313" key="1">
    <source>
        <dbReference type="EMBL" id="RVU44679.1"/>
    </source>
</evidence>
<dbReference type="PANTHER" id="PTHR31687:SF3">
    <property type="entry name" value="PROTEIN URG3"/>
    <property type="match status" value="1"/>
</dbReference>
<organism evidence="1 2">
    <name type="scientific">Rubrivivax rivuli</name>
    <dbReference type="NCBI Taxonomy" id="1862385"/>
    <lineage>
        <taxon>Bacteria</taxon>
        <taxon>Pseudomonadati</taxon>
        <taxon>Pseudomonadota</taxon>
        <taxon>Betaproteobacteria</taxon>
        <taxon>Burkholderiales</taxon>
        <taxon>Sphaerotilaceae</taxon>
        <taxon>Rubrivivax</taxon>
    </lineage>
</organism>
<dbReference type="AlphaFoldDB" id="A0A437RD43"/>
<dbReference type="PANTHER" id="PTHR31687">
    <property type="match status" value="1"/>
</dbReference>
<protein>
    <submittedName>
        <fullName evidence="1">DUF1688 family protein</fullName>
    </submittedName>
</protein>
<gene>
    <name evidence="1" type="ORF">EOE66_16985</name>
</gene>
<keyword evidence="2" id="KW-1185">Reference proteome</keyword>
<comment type="caution">
    <text evidence="1">The sequence shown here is derived from an EMBL/GenBank/DDBJ whole genome shotgun (WGS) entry which is preliminary data.</text>
</comment>
<dbReference type="Proteomes" id="UP000285575">
    <property type="component" value="Unassembled WGS sequence"/>
</dbReference>